<evidence type="ECO:0000256" key="4">
    <source>
        <dbReference type="PIRSR" id="PIRSR000097-3"/>
    </source>
</evidence>
<evidence type="ECO:0000256" key="1">
    <source>
        <dbReference type="ARBA" id="ARBA00023002"/>
    </source>
</evidence>
<dbReference type="FunFam" id="3.20.20.100:FF:000002">
    <property type="entry name" value="2,5-diketo-D-gluconic acid reductase A"/>
    <property type="match status" value="1"/>
</dbReference>
<keyword evidence="1" id="KW-0560">Oxidoreductase</keyword>
<dbReference type="AlphaFoldDB" id="A0A1E3PE97"/>
<evidence type="ECO:0000256" key="3">
    <source>
        <dbReference type="PIRSR" id="PIRSR000097-2"/>
    </source>
</evidence>
<evidence type="ECO:0000313" key="6">
    <source>
        <dbReference type="EMBL" id="ODQ63743.1"/>
    </source>
</evidence>
<sequence>MIPTVALNTSAHIPQIGLGTFQSESGKIADAVYTAIVKAGIRHIDCAWIYGNEVEVGQGIARAISSGEVSRSDLFITSKLWCVHHRNAPKALQSSLDNLGLDYLDLYLMHWPVPLNPEGNDPNTPTLPDGSRDVDKNWDYLKTWRAMESLVKDTPKKVKAIGVSNFSVAFLQDLLKLDNVIVPAMNQVELHPLLPQDELVDFCLSKGIQLTAYSPFGSNGAPLLNLKGVKKVAEKHGVEAGNVLINYHVKRGYCVIPKSVTESRITKNTLLVNLDEEDLAELKKIPQEEGFKRFVKPNWGVDLKFLFWR</sequence>
<dbReference type="Gene3D" id="3.20.20.100">
    <property type="entry name" value="NADP-dependent oxidoreductase domain"/>
    <property type="match status" value="1"/>
</dbReference>
<dbReference type="STRING" id="857566.A0A1E3PE97"/>
<feature type="active site" description="Proton donor" evidence="2">
    <location>
        <position position="50"/>
    </location>
</feature>
<evidence type="ECO:0000259" key="5">
    <source>
        <dbReference type="Pfam" id="PF00248"/>
    </source>
</evidence>
<dbReference type="InterPro" id="IPR020471">
    <property type="entry name" value="AKR"/>
</dbReference>
<dbReference type="OrthoDB" id="416253at2759"/>
<organism evidence="6 7">
    <name type="scientific">Nadsonia fulvescens var. elongata DSM 6958</name>
    <dbReference type="NCBI Taxonomy" id="857566"/>
    <lineage>
        <taxon>Eukaryota</taxon>
        <taxon>Fungi</taxon>
        <taxon>Dikarya</taxon>
        <taxon>Ascomycota</taxon>
        <taxon>Saccharomycotina</taxon>
        <taxon>Dipodascomycetes</taxon>
        <taxon>Dipodascales</taxon>
        <taxon>Dipodascales incertae sedis</taxon>
        <taxon>Nadsonia</taxon>
    </lineage>
</organism>
<dbReference type="PIRSF" id="PIRSF000097">
    <property type="entry name" value="AKR"/>
    <property type="match status" value="1"/>
</dbReference>
<dbReference type="PRINTS" id="PR00069">
    <property type="entry name" value="ALDKETRDTASE"/>
</dbReference>
<name>A0A1E3PE97_9ASCO</name>
<dbReference type="SUPFAM" id="SSF51430">
    <property type="entry name" value="NAD(P)-linked oxidoreductase"/>
    <property type="match status" value="1"/>
</dbReference>
<dbReference type="InterPro" id="IPR036812">
    <property type="entry name" value="NAD(P)_OxRdtase_dom_sf"/>
</dbReference>
<protein>
    <submittedName>
        <fullName evidence="6">Aldo-keto reductase-like protein</fullName>
    </submittedName>
</protein>
<keyword evidence="7" id="KW-1185">Reference proteome</keyword>
<proteinExistence type="predicted"/>
<feature type="site" description="Lowers pKa of active site Tyr" evidence="4">
    <location>
        <position position="79"/>
    </location>
</feature>
<dbReference type="GO" id="GO:0016616">
    <property type="term" value="F:oxidoreductase activity, acting on the CH-OH group of donors, NAD or NADP as acceptor"/>
    <property type="evidence" value="ECO:0007669"/>
    <property type="project" value="UniProtKB-ARBA"/>
</dbReference>
<accession>A0A1E3PE97</accession>
<dbReference type="InterPro" id="IPR023210">
    <property type="entry name" value="NADP_OxRdtase_dom"/>
</dbReference>
<gene>
    <name evidence="6" type="ORF">NADFUDRAFT_48071</name>
</gene>
<evidence type="ECO:0000256" key="2">
    <source>
        <dbReference type="PIRSR" id="PIRSR000097-1"/>
    </source>
</evidence>
<dbReference type="Pfam" id="PF00248">
    <property type="entry name" value="Aldo_ket_red"/>
    <property type="match status" value="1"/>
</dbReference>
<reference evidence="6 7" key="1">
    <citation type="journal article" date="2016" name="Proc. Natl. Acad. Sci. U.S.A.">
        <title>Comparative genomics of biotechnologically important yeasts.</title>
        <authorList>
            <person name="Riley R."/>
            <person name="Haridas S."/>
            <person name="Wolfe K.H."/>
            <person name="Lopes M.R."/>
            <person name="Hittinger C.T."/>
            <person name="Goeker M."/>
            <person name="Salamov A.A."/>
            <person name="Wisecaver J.H."/>
            <person name="Long T.M."/>
            <person name="Calvey C.H."/>
            <person name="Aerts A.L."/>
            <person name="Barry K.W."/>
            <person name="Choi C."/>
            <person name="Clum A."/>
            <person name="Coughlan A.Y."/>
            <person name="Deshpande S."/>
            <person name="Douglass A.P."/>
            <person name="Hanson S.J."/>
            <person name="Klenk H.-P."/>
            <person name="LaButti K.M."/>
            <person name="Lapidus A."/>
            <person name="Lindquist E.A."/>
            <person name="Lipzen A.M."/>
            <person name="Meier-Kolthoff J.P."/>
            <person name="Ohm R.A."/>
            <person name="Otillar R.P."/>
            <person name="Pangilinan J.L."/>
            <person name="Peng Y."/>
            <person name="Rokas A."/>
            <person name="Rosa C.A."/>
            <person name="Scheuner C."/>
            <person name="Sibirny A.A."/>
            <person name="Slot J.C."/>
            <person name="Stielow J.B."/>
            <person name="Sun H."/>
            <person name="Kurtzman C.P."/>
            <person name="Blackwell M."/>
            <person name="Grigoriev I.V."/>
            <person name="Jeffries T.W."/>
        </authorList>
    </citation>
    <scope>NUCLEOTIDE SEQUENCE [LARGE SCALE GENOMIC DNA]</scope>
    <source>
        <strain evidence="6 7">DSM 6958</strain>
    </source>
</reference>
<dbReference type="PANTHER" id="PTHR11732">
    <property type="entry name" value="ALDO/KETO REDUCTASE"/>
    <property type="match status" value="1"/>
</dbReference>
<evidence type="ECO:0000313" key="7">
    <source>
        <dbReference type="Proteomes" id="UP000095009"/>
    </source>
</evidence>
<feature type="domain" description="NADP-dependent oxidoreductase" evidence="5">
    <location>
        <begin position="16"/>
        <end position="285"/>
    </location>
</feature>
<feature type="binding site" evidence="3">
    <location>
        <position position="110"/>
    </location>
    <ligand>
        <name>substrate</name>
    </ligand>
</feature>
<dbReference type="EMBL" id="KV454414">
    <property type="protein sequence ID" value="ODQ63743.1"/>
    <property type="molecule type" value="Genomic_DNA"/>
</dbReference>
<dbReference type="Proteomes" id="UP000095009">
    <property type="component" value="Unassembled WGS sequence"/>
</dbReference>